<dbReference type="GO" id="GO:0005576">
    <property type="term" value="C:extracellular region"/>
    <property type="evidence" value="ECO:0007669"/>
    <property type="project" value="UniProtKB-SubCell"/>
</dbReference>
<gene>
    <name evidence="5" type="ORF">R1flu_011548</name>
</gene>
<keyword evidence="2" id="KW-0964">Secreted</keyword>
<proteinExistence type="predicted"/>
<evidence type="ECO:0008006" key="7">
    <source>
        <dbReference type="Google" id="ProtNLM"/>
    </source>
</evidence>
<evidence type="ECO:0000256" key="1">
    <source>
        <dbReference type="ARBA" id="ARBA00004613"/>
    </source>
</evidence>
<keyword evidence="3" id="KW-0812">Transmembrane</keyword>
<feature type="transmembrane region" description="Helical" evidence="3">
    <location>
        <begin position="144"/>
        <end position="166"/>
    </location>
</feature>
<evidence type="ECO:0000256" key="2">
    <source>
        <dbReference type="ARBA" id="ARBA00022525"/>
    </source>
</evidence>
<reference evidence="5 6" key="1">
    <citation type="submission" date="2024-09" db="EMBL/GenBank/DDBJ databases">
        <title>Chromosome-scale assembly of Riccia fluitans.</title>
        <authorList>
            <person name="Paukszto L."/>
            <person name="Sawicki J."/>
            <person name="Karawczyk K."/>
            <person name="Piernik-Szablinska J."/>
            <person name="Szczecinska M."/>
            <person name="Mazdziarz M."/>
        </authorList>
    </citation>
    <scope>NUCLEOTIDE SEQUENCE [LARGE SCALE GENOMIC DNA]</scope>
    <source>
        <strain evidence="5">Rf_01</strain>
        <tissue evidence="5">Aerial parts of the thallus</tissue>
    </source>
</reference>
<dbReference type="Gene3D" id="1.20.90.10">
    <property type="entry name" value="Phospholipase A2 domain"/>
    <property type="match status" value="1"/>
</dbReference>
<accession>A0ABD1Z848</accession>
<dbReference type="SUPFAM" id="SSF48619">
    <property type="entry name" value="Phospholipase A2, PLA2"/>
    <property type="match status" value="1"/>
</dbReference>
<protein>
    <recommendedName>
        <fullName evidence="7">Phospholipase A2</fullName>
    </recommendedName>
</protein>
<evidence type="ECO:0000313" key="5">
    <source>
        <dbReference type="EMBL" id="KAL2643961.1"/>
    </source>
</evidence>
<sequence length="167" mass="17821">MEKSAILTLLFLSSLLPLAHSLHFNTTPATCSSVCESSHCKDPAKLRYGKYCGVGYTGCTGQAPCDGLDACCQQHDDCVGSNSLGNYVNTSCSDGLLNCVNNWDQSDAAQFTGNTCDRKDVVNTITLVIKLITLNGDLGNTATLASAIPTLMSTLAVPFFVHLLMYR</sequence>
<name>A0ABD1Z848_9MARC</name>
<keyword evidence="3" id="KW-0472">Membrane</keyword>
<evidence type="ECO:0000313" key="6">
    <source>
        <dbReference type="Proteomes" id="UP001605036"/>
    </source>
</evidence>
<dbReference type="AlphaFoldDB" id="A0ABD1Z848"/>
<dbReference type="EMBL" id="JBHFFA010000002">
    <property type="protein sequence ID" value="KAL2643961.1"/>
    <property type="molecule type" value="Genomic_DNA"/>
</dbReference>
<keyword evidence="4" id="KW-0732">Signal</keyword>
<dbReference type="InterPro" id="IPR036444">
    <property type="entry name" value="PLipase_A2_dom_sf"/>
</dbReference>
<organism evidence="5 6">
    <name type="scientific">Riccia fluitans</name>
    <dbReference type="NCBI Taxonomy" id="41844"/>
    <lineage>
        <taxon>Eukaryota</taxon>
        <taxon>Viridiplantae</taxon>
        <taxon>Streptophyta</taxon>
        <taxon>Embryophyta</taxon>
        <taxon>Marchantiophyta</taxon>
        <taxon>Marchantiopsida</taxon>
        <taxon>Marchantiidae</taxon>
        <taxon>Marchantiales</taxon>
        <taxon>Ricciaceae</taxon>
        <taxon>Riccia</taxon>
    </lineage>
</organism>
<feature type="chain" id="PRO_5044755578" description="Phospholipase A2" evidence="4">
    <location>
        <begin position="22"/>
        <end position="167"/>
    </location>
</feature>
<evidence type="ECO:0000256" key="3">
    <source>
        <dbReference type="SAM" id="Phobius"/>
    </source>
</evidence>
<feature type="signal peptide" evidence="4">
    <location>
        <begin position="1"/>
        <end position="21"/>
    </location>
</feature>
<comment type="subcellular location">
    <subcellularLocation>
        <location evidence="1">Secreted</location>
    </subcellularLocation>
</comment>
<dbReference type="Proteomes" id="UP001605036">
    <property type="component" value="Unassembled WGS sequence"/>
</dbReference>
<dbReference type="PROSITE" id="PS00118">
    <property type="entry name" value="PA2_HIS"/>
    <property type="match status" value="1"/>
</dbReference>
<keyword evidence="3" id="KW-1133">Transmembrane helix</keyword>
<keyword evidence="6" id="KW-1185">Reference proteome</keyword>
<dbReference type="InterPro" id="IPR033113">
    <property type="entry name" value="PLA2_histidine"/>
</dbReference>
<evidence type="ECO:0000256" key="4">
    <source>
        <dbReference type="SAM" id="SignalP"/>
    </source>
</evidence>
<comment type="caution">
    <text evidence="5">The sequence shown here is derived from an EMBL/GenBank/DDBJ whole genome shotgun (WGS) entry which is preliminary data.</text>
</comment>